<evidence type="ECO:0000313" key="3">
    <source>
        <dbReference type="WBParaSite" id="ALUE_0000513901-mRNA-1"/>
    </source>
</evidence>
<feature type="region of interest" description="Disordered" evidence="1">
    <location>
        <begin position="1"/>
        <end position="57"/>
    </location>
</feature>
<feature type="region of interest" description="Disordered" evidence="1">
    <location>
        <begin position="125"/>
        <end position="327"/>
    </location>
</feature>
<proteinExistence type="predicted"/>
<keyword evidence="2" id="KW-1185">Reference proteome</keyword>
<feature type="region of interest" description="Disordered" evidence="1">
    <location>
        <begin position="77"/>
        <end position="112"/>
    </location>
</feature>
<dbReference type="AlphaFoldDB" id="A0A0M3HRX7"/>
<feature type="compositionally biased region" description="Low complexity" evidence="1">
    <location>
        <begin position="164"/>
        <end position="175"/>
    </location>
</feature>
<sequence>MSEGKRENRQMVYVTGSSKLQTKKPIREQDKIQKTESEQKHYNMSGRLQQLDEQSTPISSDVISIEDTPASIVPSLKVNQTSDAKKSINAKQIIRRHSAHPTGKSLGQNSASFAKGDVEGKCELKGKGSVASSAEDIMSKLDRTQAGSTVSSEDDECKKSSGPNNNNKAVKVAARGRAKGAEKSPSLKKCRDSVQNDNKALQDNEKKAKDDSRQEANVGGILRSDETESAEISCSPVKGTQSDENSASDRSSPVNTKKTKGKIYDDEHKGRLSRRNMNTRRKVKVEVTSESEPRKAEGSQKNNQMRNDRNSQRECDAISPEPHPEKYISEDGKIAERRKSVNTASLSNRRNWHEQSRFTDVTQHWNPKALRRKASKHMNAAVQSDLVEKQFANSDDNDLMNGTSEKSDDIRGPPRSLLSTILKSKTAERRCPQKNLKAVVDRLLRQNEYVCLYDRSTRQHKLKK</sequence>
<organism evidence="2 3">
    <name type="scientific">Ascaris lumbricoides</name>
    <name type="common">Giant roundworm</name>
    <dbReference type="NCBI Taxonomy" id="6252"/>
    <lineage>
        <taxon>Eukaryota</taxon>
        <taxon>Metazoa</taxon>
        <taxon>Ecdysozoa</taxon>
        <taxon>Nematoda</taxon>
        <taxon>Chromadorea</taxon>
        <taxon>Rhabditida</taxon>
        <taxon>Spirurina</taxon>
        <taxon>Ascaridomorpha</taxon>
        <taxon>Ascaridoidea</taxon>
        <taxon>Ascarididae</taxon>
        <taxon>Ascaris</taxon>
    </lineage>
</organism>
<evidence type="ECO:0000256" key="1">
    <source>
        <dbReference type="SAM" id="MobiDB-lite"/>
    </source>
</evidence>
<feature type="compositionally biased region" description="Basic and acidic residues" evidence="1">
    <location>
        <begin position="306"/>
        <end position="327"/>
    </location>
</feature>
<reference evidence="3" key="1">
    <citation type="submission" date="2017-02" db="UniProtKB">
        <authorList>
            <consortium name="WormBaseParasite"/>
        </authorList>
    </citation>
    <scope>IDENTIFICATION</scope>
</reference>
<feature type="compositionally biased region" description="Basic and acidic residues" evidence="1">
    <location>
        <begin position="284"/>
        <end position="298"/>
    </location>
</feature>
<name>A0A0M3HRX7_ASCLU</name>
<dbReference type="Proteomes" id="UP000036681">
    <property type="component" value="Unplaced"/>
</dbReference>
<feature type="compositionally biased region" description="Polar residues" evidence="1">
    <location>
        <begin position="46"/>
        <end position="57"/>
    </location>
</feature>
<feature type="region of interest" description="Disordered" evidence="1">
    <location>
        <begin position="394"/>
        <end position="415"/>
    </location>
</feature>
<protein>
    <submittedName>
        <fullName evidence="3">Bromo domain-containing protein</fullName>
    </submittedName>
</protein>
<feature type="compositionally biased region" description="Basic and acidic residues" evidence="1">
    <location>
        <begin position="189"/>
        <end position="214"/>
    </location>
</feature>
<dbReference type="WBParaSite" id="ALUE_0000513901-mRNA-1">
    <property type="protein sequence ID" value="ALUE_0000513901-mRNA-1"/>
    <property type="gene ID" value="ALUE_0000513901"/>
</dbReference>
<feature type="compositionally biased region" description="Basic residues" evidence="1">
    <location>
        <begin position="271"/>
        <end position="283"/>
    </location>
</feature>
<evidence type="ECO:0000313" key="2">
    <source>
        <dbReference type="Proteomes" id="UP000036681"/>
    </source>
</evidence>
<feature type="compositionally biased region" description="Polar residues" evidence="1">
    <location>
        <begin position="238"/>
        <end position="256"/>
    </location>
</feature>
<accession>A0A0M3HRX7</accession>
<feature type="compositionally biased region" description="Basic and acidic residues" evidence="1">
    <location>
        <begin position="25"/>
        <end position="41"/>
    </location>
</feature>